<proteinExistence type="predicted"/>
<dbReference type="InterPro" id="IPR021109">
    <property type="entry name" value="Peptidase_aspartic_dom_sf"/>
</dbReference>
<dbReference type="Proteomes" id="UP000799770">
    <property type="component" value="Unassembled WGS sequence"/>
</dbReference>
<protein>
    <recommendedName>
        <fullName evidence="4">Aspartic peptidase domain-containing protein</fullName>
    </recommendedName>
</protein>
<dbReference type="AlphaFoldDB" id="A0A6A5YMA2"/>
<name>A0A6A5YMA2_9PLEO</name>
<accession>A0A6A5YMA2</accession>
<feature type="compositionally biased region" description="Low complexity" evidence="1">
    <location>
        <begin position="464"/>
        <end position="483"/>
    </location>
</feature>
<feature type="compositionally biased region" description="Basic and acidic residues" evidence="1">
    <location>
        <begin position="441"/>
        <end position="455"/>
    </location>
</feature>
<feature type="compositionally biased region" description="Basic and acidic residues" evidence="1">
    <location>
        <begin position="418"/>
        <end position="433"/>
    </location>
</feature>
<sequence>MDPSMMVAVDPDDAPVNAERLHPLHVKSCPSPRPSSVSYWIPPKTVDLPFDWNDEKNNHITNAEPRVLRAGKAEHRAWDALVLSCMAPEHTDIALAAYLGPEAEIKEGEFHCRSGVRWGVPLVVGGLQGIEREIACADTGSEGNIISYNLAKKLHLIIEVAEEQQEFVLANDTRVKAMGRTSTYCWFSWEDTAKSDPIECTFHVFRQLASPMIMGMKFLQDTETLANHRKRLEKLKIPRLQALQVCSVGRPSRGLVCFLDGTLTLATPDSGSDLDLMSPRFAVERGLKVIDLVEKIEFADGSTTFTCGVVRVEIAISNGEHGIAHIPGRRIPVVEFHLLESFTHDVLLGTNTLEQLDIFTHNSHVLIPVADTDGPMRLDRIHVVGTLDRMIAWTKERINHQKKSRGPLTRLPQGPLLDDQRENDRREREDRRIASLPPIKQAEETRDEARKRANYEKIQATWPTNKTSSSSSKSDGQTGSSGKCNVSPSFKRARLA</sequence>
<gene>
    <name evidence="2" type="ORF">BDV96DRAFT_653880</name>
</gene>
<reference evidence="2" key="1">
    <citation type="journal article" date="2020" name="Stud. Mycol.">
        <title>101 Dothideomycetes genomes: a test case for predicting lifestyles and emergence of pathogens.</title>
        <authorList>
            <person name="Haridas S."/>
            <person name="Albert R."/>
            <person name="Binder M."/>
            <person name="Bloem J."/>
            <person name="Labutti K."/>
            <person name="Salamov A."/>
            <person name="Andreopoulos B."/>
            <person name="Baker S."/>
            <person name="Barry K."/>
            <person name="Bills G."/>
            <person name="Bluhm B."/>
            <person name="Cannon C."/>
            <person name="Castanera R."/>
            <person name="Culley D."/>
            <person name="Daum C."/>
            <person name="Ezra D."/>
            <person name="Gonzalez J."/>
            <person name="Henrissat B."/>
            <person name="Kuo A."/>
            <person name="Liang C."/>
            <person name="Lipzen A."/>
            <person name="Lutzoni F."/>
            <person name="Magnuson J."/>
            <person name="Mondo S."/>
            <person name="Nolan M."/>
            <person name="Ohm R."/>
            <person name="Pangilinan J."/>
            <person name="Park H.-J."/>
            <person name="Ramirez L."/>
            <person name="Alfaro M."/>
            <person name="Sun H."/>
            <person name="Tritt A."/>
            <person name="Yoshinaga Y."/>
            <person name="Zwiers L.-H."/>
            <person name="Turgeon B."/>
            <person name="Goodwin S."/>
            <person name="Spatafora J."/>
            <person name="Crous P."/>
            <person name="Grigoriev I."/>
        </authorList>
    </citation>
    <scope>NUCLEOTIDE SEQUENCE</scope>
    <source>
        <strain evidence="2">CBS 627.86</strain>
    </source>
</reference>
<dbReference type="Gene3D" id="2.40.70.10">
    <property type="entry name" value="Acid Proteases"/>
    <property type="match status" value="2"/>
</dbReference>
<evidence type="ECO:0000256" key="1">
    <source>
        <dbReference type="SAM" id="MobiDB-lite"/>
    </source>
</evidence>
<dbReference type="EMBL" id="ML977355">
    <property type="protein sequence ID" value="KAF2107288.1"/>
    <property type="molecule type" value="Genomic_DNA"/>
</dbReference>
<organism evidence="2 3">
    <name type="scientific">Lophiotrema nucula</name>
    <dbReference type="NCBI Taxonomy" id="690887"/>
    <lineage>
        <taxon>Eukaryota</taxon>
        <taxon>Fungi</taxon>
        <taxon>Dikarya</taxon>
        <taxon>Ascomycota</taxon>
        <taxon>Pezizomycotina</taxon>
        <taxon>Dothideomycetes</taxon>
        <taxon>Pleosporomycetidae</taxon>
        <taxon>Pleosporales</taxon>
        <taxon>Lophiotremataceae</taxon>
        <taxon>Lophiotrema</taxon>
    </lineage>
</organism>
<evidence type="ECO:0008006" key="4">
    <source>
        <dbReference type="Google" id="ProtNLM"/>
    </source>
</evidence>
<keyword evidence="3" id="KW-1185">Reference proteome</keyword>
<feature type="region of interest" description="Disordered" evidence="1">
    <location>
        <begin position="398"/>
        <end position="496"/>
    </location>
</feature>
<dbReference type="OrthoDB" id="6079484at2759"/>
<evidence type="ECO:0000313" key="3">
    <source>
        <dbReference type="Proteomes" id="UP000799770"/>
    </source>
</evidence>
<evidence type="ECO:0000313" key="2">
    <source>
        <dbReference type="EMBL" id="KAF2107288.1"/>
    </source>
</evidence>
<dbReference type="CDD" id="cd00303">
    <property type="entry name" value="retropepsin_like"/>
    <property type="match status" value="2"/>
</dbReference>